<dbReference type="EMBL" id="UYRT01085053">
    <property type="protein sequence ID" value="VDN29627.1"/>
    <property type="molecule type" value="Genomic_DNA"/>
</dbReference>
<sequence length="123" mass="14113">MKMGTNKDPVSTDLIYQQIARGVKYGEYRNVKDGCLKQEEELAVLTAQQYCIDHGCLINTDNLEQSLLAYLPQNEIGDADENDNERWLQLVLHAFRKASSRGRSLLKRNGKFYLISCLHHNVQ</sequence>
<dbReference type="InterPro" id="IPR035963">
    <property type="entry name" value="FERM_2"/>
</dbReference>
<protein>
    <submittedName>
        <fullName evidence="3">RNA-directed RNA polymerase</fullName>
    </submittedName>
</protein>
<dbReference type="SUPFAM" id="SSF47031">
    <property type="entry name" value="Second domain of FERM"/>
    <property type="match status" value="1"/>
</dbReference>
<reference evidence="1 2" key="2">
    <citation type="submission" date="2018-11" db="EMBL/GenBank/DDBJ databases">
        <authorList>
            <consortium name="Pathogen Informatics"/>
        </authorList>
    </citation>
    <scope>NUCLEOTIDE SEQUENCE [LARGE SCALE GENOMIC DNA]</scope>
</reference>
<evidence type="ECO:0000313" key="1">
    <source>
        <dbReference type="EMBL" id="VDN29627.1"/>
    </source>
</evidence>
<dbReference type="WBParaSite" id="GPUH_0001736301-mRNA-1">
    <property type="protein sequence ID" value="GPUH_0001736301-mRNA-1"/>
    <property type="gene ID" value="GPUH_0001736301"/>
</dbReference>
<organism evidence="3">
    <name type="scientific">Gongylonema pulchrum</name>
    <dbReference type="NCBI Taxonomy" id="637853"/>
    <lineage>
        <taxon>Eukaryota</taxon>
        <taxon>Metazoa</taxon>
        <taxon>Ecdysozoa</taxon>
        <taxon>Nematoda</taxon>
        <taxon>Chromadorea</taxon>
        <taxon>Rhabditida</taxon>
        <taxon>Spirurina</taxon>
        <taxon>Spiruromorpha</taxon>
        <taxon>Spiruroidea</taxon>
        <taxon>Gongylonematidae</taxon>
        <taxon>Gongylonema</taxon>
    </lineage>
</organism>
<dbReference type="CDD" id="cd14473">
    <property type="entry name" value="FERM_B-lobe"/>
    <property type="match status" value="1"/>
</dbReference>
<dbReference type="AlphaFoldDB" id="A0A183E8Q0"/>
<evidence type="ECO:0000313" key="2">
    <source>
        <dbReference type="Proteomes" id="UP000271098"/>
    </source>
</evidence>
<dbReference type="OrthoDB" id="6108017at2759"/>
<evidence type="ECO:0000313" key="3">
    <source>
        <dbReference type="WBParaSite" id="GPUH_0001736301-mRNA-1"/>
    </source>
</evidence>
<proteinExistence type="predicted"/>
<accession>A0A183E8Q0</accession>
<reference evidence="3" key="1">
    <citation type="submission" date="2016-06" db="UniProtKB">
        <authorList>
            <consortium name="WormBaseParasite"/>
        </authorList>
    </citation>
    <scope>IDENTIFICATION</scope>
</reference>
<dbReference type="Proteomes" id="UP000271098">
    <property type="component" value="Unassembled WGS sequence"/>
</dbReference>
<dbReference type="InterPro" id="IPR019748">
    <property type="entry name" value="FERM_central"/>
</dbReference>
<name>A0A183E8Q0_9BILA</name>
<dbReference type="Gene3D" id="1.20.80.10">
    <property type="match status" value="1"/>
</dbReference>
<gene>
    <name evidence="1" type="ORF">GPUH_LOCUS17343</name>
</gene>
<keyword evidence="2" id="KW-1185">Reference proteome</keyword>
<dbReference type="InterPro" id="IPR014352">
    <property type="entry name" value="FERM/acyl-CoA-bd_prot_sf"/>
</dbReference>